<evidence type="ECO:0000256" key="1">
    <source>
        <dbReference type="SAM" id="MobiDB-lite"/>
    </source>
</evidence>
<feature type="domain" description="NB-ARC" evidence="2">
    <location>
        <begin position="111"/>
        <end position="204"/>
    </location>
</feature>
<dbReference type="SUPFAM" id="SSF52540">
    <property type="entry name" value="P-loop containing nucleoside triphosphate hydrolases"/>
    <property type="match status" value="1"/>
</dbReference>
<gene>
    <name evidence="4" type="ORF">FSB_LOCUS32381</name>
</gene>
<dbReference type="SUPFAM" id="SSF56672">
    <property type="entry name" value="DNA/RNA polymerases"/>
    <property type="match status" value="1"/>
</dbReference>
<evidence type="ECO:0000259" key="3">
    <source>
        <dbReference type="Pfam" id="PF07727"/>
    </source>
</evidence>
<feature type="region of interest" description="Disordered" evidence="1">
    <location>
        <begin position="639"/>
        <end position="675"/>
    </location>
</feature>
<dbReference type="Pfam" id="PF07727">
    <property type="entry name" value="RVT_2"/>
    <property type="match status" value="1"/>
</dbReference>
<organism evidence="4">
    <name type="scientific">Fagus sylvatica</name>
    <name type="common">Beechnut</name>
    <dbReference type="NCBI Taxonomy" id="28930"/>
    <lineage>
        <taxon>Eukaryota</taxon>
        <taxon>Viridiplantae</taxon>
        <taxon>Streptophyta</taxon>
        <taxon>Embryophyta</taxon>
        <taxon>Tracheophyta</taxon>
        <taxon>Spermatophyta</taxon>
        <taxon>Magnoliopsida</taxon>
        <taxon>eudicotyledons</taxon>
        <taxon>Gunneridae</taxon>
        <taxon>Pentapetalae</taxon>
        <taxon>rosids</taxon>
        <taxon>fabids</taxon>
        <taxon>Fagales</taxon>
        <taxon>Fagaceae</taxon>
        <taxon>Fagus</taxon>
    </lineage>
</organism>
<dbReference type="AlphaFoldDB" id="A0A2N9GYQ2"/>
<dbReference type="InterPro" id="IPR027417">
    <property type="entry name" value="P-loop_NTPase"/>
</dbReference>
<sequence>MEIVITIAEKVVEHTVAPIVQWLGYSFRYSNMENVKKQKEKLQGARERVQHSVHAAINNAEKFETDVNRWLENVDFIMGKVKEVIEVEEKVKMRCSNGACLNLKQRHQQSVAKSTLLREVAKKVKEERLFDEVAIAIVKQNPDQRRIQGEIADKLDLDLKLAKETLSGRADLLRERLTKDKNKKILVILDDIWEKLDLDEIGISGQGCKLVVSSSFLAFFRCLNHLQYCFATAVRIPMCSMPSKVEYITKRLTVFIRIFAPSLRSEHLHHHWKDLTPLDLATQKSSFIKGQKLWFYVTGEMKKPVKGSSEDEDVFGIRLIEWDTLPRICSPNDIPLHMALGNICFSIEHSYGTNLISLIHHGILLNDAMKYATRHDQMHLYQFLMALHDDYEPVRGQLLHQIPTPSLNATLNELHGHTIETCYRRNRSTTAITHSDTYQTSTSIAPEHFGSTITFTTDQLENIITQALVRAGNASSSSALYVLPVQDPRTGQELGTWPVELGVCLRFPVFIFPLLVSLLLPHFHLPYDFGILGSGMHHLPGKLQQILDTVRALLLSSKVPAPFWGEAVLTAAHAINRIPSPTISNQTPYKAPFWISTSLSTSPDPLALLVSSFFNLMNRTNSSLVLAFVASLTCSTPSPEMSTSIPQTESSDHSSGSFSDESPHSSSEVPGSLHLPRILPPTTTLRRSFSVGVQNQNFGLTDPLSDTKLVLLPKDFTQEYGIDYKETFTPVAFLLICPHLIGCCSFSLVEAISDGCQKCLSQWGLKHLKLGLLSSALQFLDWVFSISSYDSALFLRRTTAEGTILLLLYVDDMIITGDDLNGIQEIKDFLSQNFEMKDLGHLSYFLGLEITSSDDGFYLTQANLVYLTVTQPDISYAAHQVTQFISAPQSTHYAAALRILRYLKGTLFHGLHFSAQSPLILRVYSDADWVGDPTDRRSTTGFRCVHFFCYSLSIVTIGGAIQIARNDVFHERTKHIEIDCHLVLASPSPRVPSS</sequence>
<dbReference type="Pfam" id="PF00931">
    <property type="entry name" value="NB-ARC"/>
    <property type="match status" value="1"/>
</dbReference>
<protein>
    <recommendedName>
        <fullName evidence="5">NB-ARC domain-containing protein</fullName>
    </recommendedName>
</protein>
<dbReference type="PANTHER" id="PTHR11439">
    <property type="entry name" value="GAG-POL-RELATED RETROTRANSPOSON"/>
    <property type="match status" value="1"/>
</dbReference>
<dbReference type="InterPro" id="IPR043502">
    <property type="entry name" value="DNA/RNA_pol_sf"/>
</dbReference>
<evidence type="ECO:0000259" key="2">
    <source>
        <dbReference type="Pfam" id="PF00931"/>
    </source>
</evidence>
<feature type="compositionally biased region" description="Low complexity" evidence="1">
    <location>
        <begin position="653"/>
        <end position="668"/>
    </location>
</feature>
<dbReference type="PANTHER" id="PTHR11439:SF461">
    <property type="entry name" value="OS10G0432200 PROTEIN"/>
    <property type="match status" value="1"/>
</dbReference>
<dbReference type="InterPro" id="IPR013103">
    <property type="entry name" value="RVT_2"/>
</dbReference>
<reference evidence="4" key="1">
    <citation type="submission" date="2018-02" db="EMBL/GenBank/DDBJ databases">
        <authorList>
            <person name="Cohen D.B."/>
            <person name="Kent A.D."/>
        </authorList>
    </citation>
    <scope>NUCLEOTIDE SEQUENCE</scope>
</reference>
<feature type="domain" description="Reverse transcriptase Ty1/copia-type" evidence="3">
    <location>
        <begin position="781"/>
        <end position="871"/>
    </location>
</feature>
<dbReference type="GO" id="GO:0043531">
    <property type="term" value="F:ADP binding"/>
    <property type="evidence" value="ECO:0007669"/>
    <property type="project" value="InterPro"/>
</dbReference>
<feature type="compositionally biased region" description="Polar residues" evidence="1">
    <location>
        <begin position="639"/>
        <end position="648"/>
    </location>
</feature>
<dbReference type="InterPro" id="IPR002182">
    <property type="entry name" value="NB-ARC"/>
</dbReference>
<evidence type="ECO:0008006" key="5">
    <source>
        <dbReference type="Google" id="ProtNLM"/>
    </source>
</evidence>
<proteinExistence type="predicted"/>
<name>A0A2N9GYQ2_FAGSY</name>
<dbReference type="Gene3D" id="3.40.50.300">
    <property type="entry name" value="P-loop containing nucleotide triphosphate hydrolases"/>
    <property type="match status" value="1"/>
</dbReference>
<dbReference type="EMBL" id="OIVN01002543">
    <property type="protein sequence ID" value="SPD04499.1"/>
    <property type="molecule type" value="Genomic_DNA"/>
</dbReference>
<evidence type="ECO:0000313" key="4">
    <source>
        <dbReference type="EMBL" id="SPD04499.1"/>
    </source>
</evidence>
<accession>A0A2N9GYQ2</accession>